<dbReference type="AlphaFoldDB" id="A0A0A9GS13"/>
<evidence type="ECO:0000256" key="1">
    <source>
        <dbReference type="SAM" id="MobiDB-lite"/>
    </source>
</evidence>
<feature type="compositionally biased region" description="Basic residues" evidence="1">
    <location>
        <begin position="8"/>
        <end position="19"/>
    </location>
</feature>
<reference evidence="2" key="2">
    <citation type="journal article" date="2015" name="Data Brief">
        <title>Shoot transcriptome of the giant reed, Arundo donax.</title>
        <authorList>
            <person name="Barrero R.A."/>
            <person name="Guerrero F.D."/>
            <person name="Moolhuijzen P."/>
            <person name="Goolsby J.A."/>
            <person name="Tidwell J."/>
            <person name="Bellgard S.E."/>
            <person name="Bellgard M.I."/>
        </authorList>
    </citation>
    <scope>NUCLEOTIDE SEQUENCE</scope>
    <source>
        <tissue evidence="2">Shoot tissue taken approximately 20 cm above the soil surface</tissue>
    </source>
</reference>
<accession>A0A0A9GS13</accession>
<reference evidence="2" key="1">
    <citation type="submission" date="2014-09" db="EMBL/GenBank/DDBJ databases">
        <authorList>
            <person name="Magalhaes I.L.F."/>
            <person name="Oliveira U."/>
            <person name="Santos F.R."/>
            <person name="Vidigal T.H.D.A."/>
            <person name="Brescovit A.D."/>
            <person name="Santos A.J."/>
        </authorList>
    </citation>
    <scope>NUCLEOTIDE SEQUENCE</scope>
    <source>
        <tissue evidence="2">Shoot tissue taken approximately 20 cm above the soil surface</tissue>
    </source>
</reference>
<feature type="region of interest" description="Disordered" evidence="1">
    <location>
        <begin position="1"/>
        <end position="48"/>
    </location>
</feature>
<evidence type="ECO:0000313" key="2">
    <source>
        <dbReference type="EMBL" id="JAE27950.1"/>
    </source>
</evidence>
<name>A0A0A9GS13_ARUDO</name>
<dbReference type="EMBL" id="GBRH01169946">
    <property type="protein sequence ID" value="JAE27950.1"/>
    <property type="molecule type" value="Transcribed_RNA"/>
</dbReference>
<protein>
    <submittedName>
        <fullName evidence="2">Uncharacterized protein</fullName>
    </submittedName>
</protein>
<sequence>MHAADSRHVRRRRPSNRVPKRYERASHSSQLVAPGGLARPPGQAPGRGDHLRRFLQPHHGDGGVAWQVWV</sequence>
<organism evidence="2">
    <name type="scientific">Arundo donax</name>
    <name type="common">Giant reed</name>
    <name type="synonym">Donax arundinaceus</name>
    <dbReference type="NCBI Taxonomy" id="35708"/>
    <lineage>
        <taxon>Eukaryota</taxon>
        <taxon>Viridiplantae</taxon>
        <taxon>Streptophyta</taxon>
        <taxon>Embryophyta</taxon>
        <taxon>Tracheophyta</taxon>
        <taxon>Spermatophyta</taxon>
        <taxon>Magnoliopsida</taxon>
        <taxon>Liliopsida</taxon>
        <taxon>Poales</taxon>
        <taxon>Poaceae</taxon>
        <taxon>PACMAD clade</taxon>
        <taxon>Arundinoideae</taxon>
        <taxon>Arundineae</taxon>
        <taxon>Arundo</taxon>
    </lineage>
</organism>
<proteinExistence type="predicted"/>